<name>A0A7W2KEX2_9PSED</name>
<proteinExistence type="predicted"/>
<gene>
    <name evidence="1" type="ORF">H4C80_08385</name>
</gene>
<dbReference type="RefSeq" id="WP_182389224.1">
    <property type="nucleotide sequence ID" value="NZ_JACGCX010000003.1"/>
</dbReference>
<protein>
    <submittedName>
        <fullName evidence="1">Uncharacterized protein</fullName>
    </submittedName>
</protein>
<reference evidence="1 2" key="1">
    <citation type="submission" date="2020-07" db="EMBL/GenBank/DDBJ databases">
        <title>Diversity of carbapenemase encoding genes among Pseudomonas putida group clinical isolates in a tertiary Brazilian hospital.</title>
        <authorList>
            <person name="Alberto-Lei F."/>
            <person name="Nodari C.S."/>
            <person name="Streling A.P."/>
            <person name="Paulino J.T."/>
            <person name="Bessa-Neto F.O."/>
            <person name="Cayo R."/>
            <person name="Gales A.C."/>
        </authorList>
    </citation>
    <scope>NUCLEOTIDE SEQUENCE [LARGE SCALE GENOMIC DNA]</scope>
    <source>
        <strain evidence="1 2">12815</strain>
    </source>
</reference>
<evidence type="ECO:0000313" key="1">
    <source>
        <dbReference type="EMBL" id="MBA6097134.1"/>
    </source>
</evidence>
<accession>A0A7W2KEX2</accession>
<sequence>MEWSRLRAFDPAIEAFFDAYPMMRHRPTVYGAVRLAGRLVFSAITEGLPELRDEYRVQIDIAKPLDQSLPQVFETGGRIARERVNHVNPDGSLCLGSLLSQRLVLGAKPTLTDFVEKCVIPFLYAHSLREQGLAVFPFGELEHGEQGLIDDYLKIFGVSDPASLRALMKLLALKRRRANKLPFICGCGRRFAACGIHARAHAARRTLSRLDIKRAYKEIWYEDTR</sequence>
<dbReference type="Proteomes" id="UP000545074">
    <property type="component" value="Unassembled WGS sequence"/>
</dbReference>
<comment type="caution">
    <text evidence="1">The sequence shown here is derived from an EMBL/GenBank/DDBJ whole genome shotgun (WGS) entry which is preliminary data.</text>
</comment>
<organism evidence="1 2">
    <name type="scientific">Pseudomonas juntendi</name>
    <dbReference type="NCBI Taxonomy" id="2666183"/>
    <lineage>
        <taxon>Bacteria</taxon>
        <taxon>Pseudomonadati</taxon>
        <taxon>Pseudomonadota</taxon>
        <taxon>Gammaproteobacteria</taxon>
        <taxon>Pseudomonadales</taxon>
        <taxon>Pseudomonadaceae</taxon>
        <taxon>Pseudomonas</taxon>
    </lineage>
</organism>
<dbReference type="EMBL" id="JACGCX010000003">
    <property type="protein sequence ID" value="MBA6097134.1"/>
    <property type="molecule type" value="Genomic_DNA"/>
</dbReference>
<evidence type="ECO:0000313" key="2">
    <source>
        <dbReference type="Proteomes" id="UP000545074"/>
    </source>
</evidence>
<dbReference type="AlphaFoldDB" id="A0A7W2KEX2"/>